<dbReference type="AlphaFoldDB" id="A0A6L2JH62"/>
<name>A0A6L2JH62_TANCI</name>
<evidence type="ECO:0000313" key="2">
    <source>
        <dbReference type="EMBL" id="GEU35225.1"/>
    </source>
</evidence>
<proteinExistence type="predicted"/>
<feature type="compositionally biased region" description="Low complexity" evidence="1">
    <location>
        <begin position="202"/>
        <end position="224"/>
    </location>
</feature>
<gene>
    <name evidence="2" type="ORF">Tci_007203</name>
</gene>
<organism evidence="2">
    <name type="scientific">Tanacetum cinerariifolium</name>
    <name type="common">Dalmatian daisy</name>
    <name type="synonym">Chrysanthemum cinerariifolium</name>
    <dbReference type="NCBI Taxonomy" id="118510"/>
    <lineage>
        <taxon>Eukaryota</taxon>
        <taxon>Viridiplantae</taxon>
        <taxon>Streptophyta</taxon>
        <taxon>Embryophyta</taxon>
        <taxon>Tracheophyta</taxon>
        <taxon>Spermatophyta</taxon>
        <taxon>Magnoliopsida</taxon>
        <taxon>eudicotyledons</taxon>
        <taxon>Gunneridae</taxon>
        <taxon>Pentapetalae</taxon>
        <taxon>asterids</taxon>
        <taxon>campanulids</taxon>
        <taxon>Asterales</taxon>
        <taxon>Asteraceae</taxon>
        <taxon>Asteroideae</taxon>
        <taxon>Anthemideae</taxon>
        <taxon>Anthemidinae</taxon>
        <taxon>Tanacetum</taxon>
    </lineage>
</organism>
<comment type="caution">
    <text evidence="2">The sequence shown here is derived from an EMBL/GenBank/DDBJ whole genome shotgun (WGS) entry which is preliminary data.</text>
</comment>
<feature type="compositionally biased region" description="Polar residues" evidence="1">
    <location>
        <begin position="225"/>
        <end position="237"/>
    </location>
</feature>
<accession>A0A6L2JH62</accession>
<dbReference type="EMBL" id="BKCJ010000666">
    <property type="protein sequence ID" value="GEU35225.1"/>
    <property type="molecule type" value="Genomic_DNA"/>
</dbReference>
<protein>
    <submittedName>
        <fullName evidence="2">Uncharacterized protein</fullName>
    </submittedName>
</protein>
<reference evidence="2" key="1">
    <citation type="journal article" date="2019" name="Sci. Rep.">
        <title>Draft genome of Tanacetum cinerariifolium, the natural source of mosquito coil.</title>
        <authorList>
            <person name="Yamashiro T."/>
            <person name="Shiraishi A."/>
            <person name="Satake H."/>
            <person name="Nakayama K."/>
        </authorList>
    </citation>
    <scope>NUCLEOTIDE SEQUENCE</scope>
</reference>
<feature type="compositionally biased region" description="Low complexity" evidence="1">
    <location>
        <begin position="185"/>
        <end position="195"/>
    </location>
</feature>
<evidence type="ECO:0000256" key="1">
    <source>
        <dbReference type="SAM" id="MobiDB-lite"/>
    </source>
</evidence>
<sequence>MLHELGEVNPVHAYYNGSRISKDNEDPSWSTSFKIRRTSKTSSALEDFICVVFVLDRSISENLEWIMAREEVVIPPPPPPSINHLHLISMMMMMESMKGPRVQILSTSVKPKSSTVKSKFEMSTVVDQGQSEKPYFLLFLSSSSNNSTMNSTKASSSNPYKKIKLTIIPSRKPFVNISSDEDVTTTHSPTTTFSSPTPPNAPSKTTSTNQTSSSQENTSTSFQSKLQISPPSSNEPTSPHPVNPFLDNISNVPPRPLNPQPLQSHPFLDITLSLPPITPLDHIHDTPSLPSPP</sequence>
<feature type="region of interest" description="Disordered" evidence="1">
    <location>
        <begin position="179"/>
        <end position="264"/>
    </location>
</feature>